<comment type="similarity">
    <text evidence="5 6">Belongs to the DEAD box helicase family.</text>
</comment>
<evidence type="ECO:0000259" key="8">
    <source>
        <dbReference type="PROSITE" id="PS51192"/>
    </source>
</evidence>
<dbReference type="CDD" id="cd00268">
    <property type="entry name" value="DEADc"/>
    <property type="match status" value="1"/>
</dbReference>
<evidence type="ECO:0000313" key="10">
    <source>
        <dbReference type="EMBL" id="MBC4016789.1"/>
    </source>
</evidence>
<feature type="compositionally biased region" description="Basic and acidic residues" evidence="7">
    <location>
        <begin position="452"/>
        <end position="462"/>
    </location>
</feature>
<dbReference type="PROSITE" id="PS51194">
    <property type="entry name" value="HELICASE_CTER"/>
    <property type="match status" value="1"/>
</dbReference>
<dbReference type="EMBL" id="JACOMF010000018">
    <property type="protein sequence ID" value="MBC4016789.1"/>
    <property type="molecule type" value="Genomic_DNA"/>
</dbReference>
<dbReference type="AlphaFoldDB" id="A0A9X0QZN3"/>
<dbReference type="GO" id="GO:0005524">
    <property type="term" value="F:ATP binding"/>
    <property type="evidence" value="ECO:0007669"/>
    <property type="project" value="UniProtKB-KW"/>
</dbReference>
<dbReference type="Pfam" id="PF03880">
    <property type="entry name" value="DbpA"/>
    <property type="match status" value="1"/>
</dbReference>
<dbReference type="GO" id="GO:0003724">
    <property type="term" value="F:RNA helicase activity"/>
    <property type="evidence" value="ECO:0007669"/>
    <property type="project" value="UniProtKB-ARBA"/>
</dbReference>
<keyword evidence="3 6" id="KW-0347">Helicase</keyword>
<evidence type="ECO:0000256" key="4">
    <source>
        <dbReference type="ARBA" id="ARBA00022840"/>
    </source>
</evidence>
<reference evidence="10" key="1">
    <citation type="submission" date="2020-08" db="EMBL/GenBank/DDBJ databases">
        <authorList>
            <person name="Hu Y."/>
            <person name="Nguyen S.V."/>
            <person name="Li F."/>
            <person name="Fanning S."/>
        </authorList>
    </citation>
    <scope>NUCLEOTIDE SEQUENCE</scope>
    <source>
        <strain evidence="10">SYSU D8009</strain>
    </source>
</reference>
<dbReference type="CDD" id="cd18787">
    <property type="entry name" value="SF2_C_DEAD"/>
    <property type="match status" value="1"/>
</dbReference>
<evidence type="ECO:0000256" key="6">
    <source>
        <dbReference type="RuleBase" id="RU000492"/>
    </source>
</evidence>
<keyword evidence="2 6" id="KW-0378">Hydrolase</keyword>
<comment type="caution">
    <text evidence="10">The sequence shown here is derived from an EMBL/GenBank/DDBJ whole genome shotgun (WGS) entry which is preliminary data.</text>
</comment>
<dbReference type="InterPro" id="IPR044742">
    <property type="entry name" value="DEAD/DEAH_RhlB"/>
</dbReference>
<dbReference type="Pfam" id="PF00270">
    <property type="entry name" value="DEAD"/>
    <property type="match status" value="1"/>
</dbReference>
<feature type="region of interest" description="Disordered" evidence="7">
    <location>
        <begin position="527"/>
        <end position="551"/>
    </location>
</feature>
<dbReference type="SUPFAM" id="SSF52540">
    <property type="entry name" value="P-loop containing nucleoside triphosphate hydrolases"/>
    <property type="match status" value="1"/>
</dbReference>
<dbReference type="PANTHER" id="PTHR47959:SF1">
    <property type="entry name" value="ATP-DEPENDENT RNA HELICASE DBPA"/>
    <property type="match status" value="1"/>
</dbReference>
<keyword evidence="11" id="KW-1185">Reference proteome</keyword>
<keyword evidence="4 6" id="KW-0067">ATP-binding</keyword>
<dbReference type="InterPro" id="IPR001650">
    <property type="entry name" value="Helicase_C-like"/>
</dbReference>
<dbReference type="GO" id="GO:0003676">
    <property type="term" value="F:nucleic acid binding"/>
    <property type="evidence" value="ECO:0007669"/>
    <property type="project" value="InterPro"/>
</dbReference>
<evidence type="ECO:0000259" key="9">
    <source>
        <dbReference type="PROSITE" id="PS51194"/>
    </source>
</evidence>
<gene>
    <name evidence="10" type="ORF">H7965_15815</name>
</gene>
<dbReference type="GO" id="GO:0016787">
    <property type="term" value="F:hydrolase activity"/>
    <property type="evidence" value="ECO:0007669"/>
    <property type="project" value="UniProtKB-KW"/>
</dbReference>
<accession>A0A9X0QZN3</accession>
<dbReference type="RefSeq" id="WP_186771552.1">
    <property type="nucleotide sequence ID" value="NZ_JACOMF010000018.1"/>
</dbReference>
<dbReference type="CDD" id="cd12252">
    <property type="entry name" value="RRM_DbpA"/>
    <property type="match status" value="1"/>
</dbReference>
<name>A0A9X0QZN3_9PROT</name>
<dbReference type="InterPro" id="IPR011545">
    <property type="entry name" value="DEAD/DEAH_box_helicase_dom"/>
</dbReference>
<feature type="domain" description="Helicase ATP-binding" evidence="8">
    <location>
        <begin position="30"/>
        <end position="206"/>
    </location>
</feature>
<dbReference type="InterPro" id="IPR005580">
    <property type="entry name" value="DbpA/CsdA_RNA-bd_dom"/>
</dbReference>
<dbReference type="Pfam" id="PF00271">
    <property type="entry name" value="Helicase_C"/>
    <property type="match status" value="1"/>
</dbReference>
<keyword evidence="1 6" id="KW-0547">Nucleotide-binding</keyword>
<proteinExistence type="inferred from homology"/>
<dbReference type="Proteomes" id="UP000600101">
    <property type="component" value="Unassembled WGS sequence"/>
</dbReference>
<dbReference type="PROSITE" id="PS00039">
    <property type="entry name" value="DEAD_ATP_HELICASE"/>
    <property type="match status" value="1"/>
</dbReference>
<evidence type="ECO:0000313" key="11">
    <source>
        <dbReference type="Proteomes" id="UP000600101"/>
    </source>
</evidence>
<dbReference type="PROSITE" id="PS51192">
    <property type="entry name" value="HELICASE_ATP_BIND_1"/>
    <property type="match status" value="1"/>
</dbReference>
<evidence type="ECO:0000256" key="2">
    <source>
        <dbReference type="ARBA" id="ARBA00022801"/>
    </source>
</evidence>
<feature type="region of interest" description="Disordered" evidence="7">
    <location>
        <begin position="440"/>
        <end position="474"/>
    </location>
</feature>
<dbReference type="InterPro" id="IPR050079">
    <property type="entry name" value="DEAD_box_RNA_helicase"/>
</dbReference>
<feature type="domain" description="Helicase C-terminal" evidence="9">
    <location>
        <begin position="233"/>
        <end position="379"/>
    </location>
</feature>
<dbReference type="InterPro" id="IPR000629">
    <property type="entry name" value="RNA-helicase_DEAD-box_CS"/>
</dbReference>
<dbReference type="InterPro" id="IPR014001">
    <property type="entry name" value="Helicase_ATP-bd"/>
</dbReference>
<evidence type="ECO:0000256" key="5">
    <source>
        <dbReference type="ARBA" id="ARBA00038437"/>
    </source>
</evidence>
<protein>
    <submittedName>
        <fullName evidence="10">DEAD/DEAH box helicase</fullName>
    </submittedName>
</protein>
<dbReference type="InterPro" id="IPR027417">
    <property type="entry name" value="P-loop_NTPase"/>
</dbReference>
<dbReference type="PANTHER" id="PTHR47959">
    <property type="entry name" value="ATP-DEPENDENT RNA HELICASE RHLE-RELATED"/>
    <property type="match status" value="1"/>
</dbReference>
<sequence length="551" mass="59243">MPFPALPAPLLAALAERGYAEPTPVQAAVLQPETLGRDLLVSAQTGSGKTVAYGLAMAADLLGDATRLPQAGAPLALVVAPTRELALQVQTELAWLYGPAGGRIVTCVGGTDPIAERRALERGAHIVAGTPGRLRDHLERGNLRPGALRAVVLDEADEMLDLGFREELEAILETTPAERRTLLFSATVPKPIVQIAKTYQRDALRIAASDQGAQHGDIDQRALLIAPHETERAVVNALRFFEARAALVFCRTRAAVARLHGNLVERGFSAVALSGELSQAERNRALQGLRDGRARVCVATDVAARGIDLPDLGLVIHAELPTDPETLLHRSGRTGRAGRKGTSVLLVPHNRRRAAERLLMDARVKASWGPAPTAEAIRAQDNTRILAQAAEVVAEEAAEDDLAMARTLLETQPAEALAAALIRQLRAPLPAPEELAAMAERAPPAARGGRSNADRGVGERSQDGSQPGVWFRMNLGRNGNADPRWVLPFLCRRGHVTRQEIGRIKVLERETQFEVAPWAAQRFASAARRPAEDEDAHIRIVPADSPPARAR</sequence>
<evidence type="ECO:0000256" key="1">
    <source>
        <dbReference type="ARBA" id="ARBA00022741"/>
    </source>
</evidence>
<organism evidence="10 11">
    <name type="scientific">Siccirubricoccus deserti</name>
    <dbReference type="NCBI Taxonomy" id="2013562"/>
    <lineage>
        <taxon>Bacteria</taxon>
        <taxon>Pseudomonadati</taxon>
        <taxon>Pseudomonadota</taxon>
        <taxon>Alphaproteobacteria</taxon>
        <taxon>Acetobacterales</taxon>
        <taxon>Roseomonadaceae</taxon>
        <taxon>Siccirubricoccus</taxon>
    </lineage>
</organism>
<evidence type="ECO:0000256" key="3">
    <source>
        <dbReference type="ARBA" id="ARBA00022806"/>
    </source>
</evidence>
<dbReference type="GO" id="GO:0005829">
    <property type="term" value="C:cytosol"/>
    <property type="evidence" value="ECO:0007669"/>
    <property type="project" value="TreeGrafter"/>
</dbReference>
<dbReference type="SMART" id="SM00490">
    <property type="entry name" value="HELICc"/>
    <property type="match status" value="1"/>
</dbReference>
<dbReference type="Gene3D" id="3.40.50.300">
    <property type="entry name" value="P-loop containing nucleotide triphosphate hydrolases"/>
    <property type="match status" value="2"/>
</dbReference>
<dbReference type="SMART" id="SM00487">
    <property type="entry name" value="DEXDc"/>
    <property type="match status" value="1"/>
</dbReference>
<evidence type="ECO:0000256" key="7">
    <source>
        <dbReference type="SAM" id="MobiDB-lite"/>
    </source>
</evidence>